<dbReference type="AlphaFoldDB" id="A0A0F9P0S3"/>
<protein>
    <submittedName>
        <fullName evidence="1">Uncharacterized protein</fullName>
    </submittedName>
</protein>
<accession>A0A0F9P0S3</accession>
<reference evidence="1" key="1">
    <citation type="journal article" date="2015" name="Nature">
        <title>Complex archaea that bridge the gap between prokaryotes and eukaryotes.</title>
        <authorList>
            <person name="Spang A."/>
            <person name="Saw J.H."/>
            <person name="Jorgensen S.L."/>
            <person name="Zaremba-Niedzwiedzka K."/>
            <person name="Martijn J."/>
            <person name="Lind A.E."/>
            <person name="van Eijk R."/>
            <person name="Schleper C."/>
            <person name="Guy L."/>
            <person name="Ettema T.J."/>
        </authorList>
    </citation>
    <scope>NUCLEOTIDE SEQUENCE</scope>
</reference>
<organism evidence="1">
    <name type="scientific">marine sediment metagenome</name>
    <dbReference type="NCBI Taxonomy" id="412755"/>
    <lineage>
        <taxon>unclassified sequences</taxon>
        <taxon>metagenomes</taxon>
        <taxon>ecological metagenomes</taxon>
    </lineage>
</organism>
<comment type="caution">
    <text evidence="1">The sequence shown here is derived from an EMBL/GenBank/DDBJ whole genome shotgun (WGS) entry which is preliminary data.</text>
</comment>
<gene>
    <name evidence="1" type="ORF">LCGC14_1272100</name>
</gene>
<evidence type="ECO:0000313" key="1">
    <source>
        <dbReference type="EMBL" id="KKM87122.1"/>
    </source>
</evidence>
<proteinExistence type="predicted"/>
<dbReference type="EMBL" id="LAZR01007151">
    <property type="protein sequence ID" value="KKM87122.1"/>
    <property type="molecule type" value="Genomic_DNA"/>
</dbReference>
<name>A0A0F9P0S3_9ZZZZ</name>
<sequence>MIEGLCAHCMGDLISEEYERIYCVECKKMFCDHIWVRSVMKETETKAFCMKCQKVDLDSEKIDLGKLLKE</sequence>